<dbReference type="PANTHER" id="PTHR45766:SF6">
    <property type="entry name" value="SWI_SNF-RELATED MATRIX-ASSOCIATED ACTIN-DEPENDENT REGULATOR OF CHROMATIN SUBFAMILY A-LIKE PROTEIN 1"/>
    <property type="match status" value="1"/>
</dbReference>
<keyword evidence="3" id="KW-0547">Nucleotide-binding</keyword>
<dbReference type="Pfam" id="PF00271">
    <property type="entry name" value="Helicase_C"/>
    <property type="match status" value="1"/>
</dbReference>
<dbReference type="InterPro" id="IPR027417">
    <property type="entry name" value="P-loop_NTPase"/>
</dbReference>
<dbReference type="InterPro" id="IPR038718">
    <property type="entry name" value="SNF2-like_sf"/>
</dbReference>
<organism evidence="3 4">
    <name type="scientific">Rubrivivax rivuli</name>
    <dbReference type="NCBI Taxonomy" id="1862385"/>
    <lineage>
        <taxon>Bacteria</taxon>
        <taxon>Pseudomonadati</taxon>
        <taxon>Pseudomonadota</taxon>
        <taxon>Betaproteobacteria</taxon>
        <taxon>Burkholderiales</taxon>
        <taxon>Sphaerotilaceae</taxon>
        <taxon>Rubrivivax</taxon>
    </lineage>
</organism>
<evidence type="ECO:0000313" key="3">
    <source>
        <dbReference type="EMBL" id="RVU47660.1"/>
    </source>
</evidence>
<dbReference type="GO" id="GO:0004386">
    <property type="term" value="F:helicase activity"/>
    <property type="evidence" value="ECO:0007669"/>
    <property type="project" value="UniProtKB-KW"/>
</dbReference>
<feature type="domain" description="Helicase C-terminal" evidence="2">
    <location>
        <begin position="330"/>
        <end position="499"/>
    </location>
</feature>
<dbReference type="InterPro" id="IPR001650">
    <property type="entry name" value="Helicase_C-like"/>
</dbReference>
<dbReference type="Gene3D" id="3.40.50.10810">
    <property type="entry name" value="Tandem AAA-ATPase domain"/>
    <property type="match status" value="1"/>
</dbReference>
<sequence length="760" mass="84439">MLVVTPLAAQAAHWAAISLASVTPSLAWPSDSRITRFSPWPDKSAIRAAIYRADLDTVRSDFWGVHQVVVASLPTLRFDSNGRHERLLDAPAWDMVIVDEAHHLNAEENSGKTLGLELLEKLNAAGKVESCVLFTGTPHRGKAFGFWSLMSLLDSDLFGPRRNEGAMLQALPRYLIRNAKQKAVDMKGRRLFMPVQQFPEVFTYSDEEETFYELLSSFILAGKAYASSLGRLEGGQVILVLIALQKLASSSIAAVLAALDTRQRRLAALAAQSREELATDLGEQESEELAQAIDAWLKSERKARIQLMEDEGRHLGELIAAGRAVKSETRISRVLEVIQLRFSEEPVLLFTEYKRTQALIVSALMRVFGSDSVGFMNGDNRLDAVMLPDGTSRTLSARREDVCDAFNAGRIRFLVSTEAGGEGIDLQERCSALVHVDLPWNPMRLHQRVGRLNRYGQQRPVRVVSLRNPDTVEALIWGKLEEKLNSIMRALGSAMDEPEDLMQLVLGMSGSNTFDDLFAGAVGLRKDRIADWFDQKAGTFGGESAIKTVQELVGHASSFDLSDLKEVPPLDLRDLLPFFENALFHNRRRPKVEGLSLSFRTPDEWLTSPAIKRSYENIQFDRTKGAHEGDLMGVGHPVIGKALDQATKLQGSFCIASGLEEPLLVFAVMDRVSDSTRQARRVLAGIAGWDGSMRVLRDWQVLKAVNEIDTRSETLAPAPEDSRRGPWLASASQLADRALHDLALPFERPECREIALLWPR</sequence>
<evidence type="ECO:0000256" key="1">
    <source>
        <dbReference type="ARBA" id="ARBA00022801"/>
    </source>
</evidence>
<dbReference type="AlphaFoldDB" id="A0A437RLI6"/>
<comment type="caution">
    <text evidence="3">The sequence shown here is derived from an EMBL/GenBank/DDBJ whole genome shotgun (WGS) entry which is preliminary data.</text>
</comment>
<reference evidence="3 4" key="1">
    <citation type="submission" date="2019-01" db="EMBL/GenBank/DDBJ databases">
        <authorList>
            <person name="Chen W.-M."/>
        </authorList>
    </citation>
    <scope>NUCLEOTIDE SEQUENCE [LARGE SCALE GENOMIC DNA]</scope>
    <source>
        <strain evidence="3 4">KYPY4</strain>
    </source>
</reference>
<dbReference type="InterPro" id="IPR049730">
    <property type="entry name" value="SNF2/RAD54-like_C"/>
</dbReference>
<accession>A0A437RLI6</accession>
<dbReference type="SMART" id="SM00490">
    <property type="entry name" value="HELICc"/>
    <property type="match status" value="1"/>
</dbReference>
<dbReference type="GO" id="GO:0005524">
    <property type="term" value="F:ATP binding"/>
    <property type="evidence" value="ECO:0007669"/>
    <property type="project" value="InterPro"/>
</dbReference>
<dbReference type="SUPFAM" id="SSF52540">
    <property type="entry name" value="P-loop containing nucleoside triphosphate hydrolases"/>
    <property type="match status" value="1"/>
</dbReference>
<keyword evidence="3" id="KW-0067">ATP-binding</keyword>
<dbReference type="Pfam" id="PF00176">
    <property type="entry name" value="SNF2-rel_dom"/>
    <property type="match status" value="1"/>
</dbReference>
<dbReference type="OrthoDB" id="9814088at2"/>
<dbReference type="PANTHER" id="PTHR45766">
    <property type="entry name" value="DNA ANNEALING HELICASE AND ENDONUCLEASE ZRANB3 FAMILY MEMBER"/>
    <property type="match status" value="1"/>
</dbReference>
<proteinExistence type="predicted"/>
<evidence type="ECO:0000259" key="2">
    <source>
        <dbReference type="PROSITE" id="PS51194"/>
    </source>
</evidence>
<keyword evidence="1" id="KW-0378">Hydrolase</keyword>
<dbReference type="Gene3D" id="3.40.50.300">
    <property type="entry name" value="P-loop containing nucleotide triphosphate hydrolases"/>
    <property type="match status" value="1"/>
</dbReference>
<dbReference type="PROSITE" id="PS51194">
    <property type="entry name" value="HELICASE_CTER"/>
    <property type="match status" value="1"/>
</dbReference>
<dbReference type="Proteomes" id="UP000285575">
    <property type="component" value="Unassembled WGS sequence"/>
</dbReference>
<dbReference type="CDD" id="cd18793">
    <property type="entry name" value="SF2_C_SNF"/>
    <property type="match status" value="1"/>
</dbReference>
<dbReference type="GO" id="GO:0016787">
    <property type="term" value="F:hydrolase activity"/>
    <property type="evidence" value="ECO:0007669"/>
    <property type="project" value="UniProtKB-KW"/>
</dbReference>
<dbReference type="InterPro" id="IPR000330">
    <property type="entry name" value="SNF2_N"/>
</dbReference>
<keyword evidence="4" id="KW-1185">Reference proteome</keyword>
<gene>
    <name evidence="3" type="ORF">EOE66_07985</name>
</gene>
<dbReference type="EMBL" id="SACR01000002">
    <property type="protein sequence ID" value="RVU47660.1"/>
    <property type="molecule type" value="Genomic_DNA"/>
</dbReference>
<evidence type="ECO:0000313" key="4">
    <source>
        <dbReference type="Proteomes" id="UP000285575"/>
    </source>
</evidence>
<keyword evidence="3" id="KW-0347">Helicase</keyword>
<protein>
    <submittedName>
        <fullName evidence="3">Helicase SNF2</fullName>
    </submittedName>
</protein>
<name>A0A437RLI6_9BURK</name>